<dbReference type="FunFam" id="3.20.20.80:FF:000033">
    <property type="entry name" value="Glucan 1,3-beta-glucosidase A"/>
    <property type="match status" value="1"/>
</dbReference>
<keyword evidence="7 19" id="KW-1133">Transmembrane helix</keyword>
<dbReference type="GO" id="GO:0071555">
    <property type="term" value="P:cell wall organization"/>
    <property type="evidence" value="ECO:0007669"/>
    <property type="project" value="UniProtKB-KW"/>
</dbReference>
<reference evidence="21" key="2">
    <citation type="journal article" date="2023" name="IMA Fungus">
        <title>Comparative genomic study of the Penicillium genus elucidates a diverse pangenome and 15 lateral gene transfer events.</title>
        <authorList>
            <person name="Petersen C."/>
            <person name="Sorensen T."/>
            <person name="Nielsen M.R."/>
            <person name="Sondergaard T.E."/>
            <person name="Sorensen J.L."/>
            <person name="Fitzpatrick D.A."/>
            <person name="Frisvad J.C."/>
            <person name="Nielsen K.L."/>
        </authorList>
    </citation>
    <scope>NUCLEOTIDE SEQUENCE</scope>
    <source>
        <strain evidence="21">IBT 26290</strain>
    </source>
</reference>
<dbReference type="EMBL" id="JAPQKN010000002">
    <property type="protein sequence ID" value="KAJ5168566.1"/>
    <property type="molecule type" value="Genomic_DNA"/>
</dbReference>
<evidence type="ECO:0000256" key="15">
    <source>
        <dbReference type="ARBA" id="ARBA00037126"/>
    </source>
</evidence>
<dbReference type="EC" id="3.2.1.58" evidence="16"/>
<evidence type="ECO:0000256" key="17">
    <source>
        <dbReference type="ARBA" id="ARBA00041260"/>
    </source>
</evidence>
<evidence type="ECO:0000259" key="20">
    <source>
        <dbReference type="Pfam" id="PF00150"/>
    </source>
</evidence>
<comment type="caution">
    <text evidence="21">The sequence shown here is derived from an EMBL/GenBank/DDBJ whole genome shotgun (WGS) entry which is preliminary data.</text>
</comment>
<feature type="compositionally biased region" description="Basic and acidic residues" evidence="18">
    <location>
        <begin position="74"/>
        <end position="85"/>
    </location>
</feature>
<dbReference type="AlphaFoldDB" id="A0A9W9LPU7"/>
<feature type="compositionally biased region" description="Basic and acidic residues" evidence="18">
    <location>
        <begin position="233"/>
        <end position="252"/>
    </location>
</feature>
<comment type="subcellular location">
    <subcellularLocation>
        <location evidence="1">Cell membrane</location>
        <topology evidence="1">Single-pass type II membrane protein</topology>
    </subcellularLocation>
</comment>
<evidence type="ECO:0000256" key="11">
    <source>
        <dbReference type="ARBA" id="ARBA00023295"/>
    </source>
</evidence>
<keyword evidence="9" id="KW-0325">Glycoprotein</keyword>
<dbReference type="InterPro" id="IPR001547">
    <property type="entry name" value="Glyco_hydro_5"/>
</dbReference>
<dbReference type="GeneID" id="81425461"/>
<dbReference type="GO" id="GO:0009986">
    <property type="term" value="C:cell surface"/>
    <property type="evidence" value="ECO:0007669"/>
    <property type="project" value="TreeGrafter"/>
</dbReference>
<keyword evidence="22" id="KW-1185">Reference proteome</keyword>
<feature type="compositionally biased region" description="Basic and acidic residues" evidence="18">
    <location>
        <begin position="1"/>
        <end position="43"/>
    </location>
</feature>
<keyword evidence="11" id="KW-0326">Glycosidase</keyword>
<feature type="transmembrane region" description="Helical" evidence="19">
    <location>
        <begin position="341"/>
        <end position="364"/>
    </location>
</feature>
<dbReference type="PANTHER" id="PTHR31297">
    <property type="entry name" value="GLUCAN ENDO-1,6-BETA-GLUCOSIDASE B"/>
    <property type="match status" value="1"/>
</dbReference>
<evidence type="ECO:0000256" key="12">
    <source>
        <dbReference type="ARBA" id="ARBA00023316"/>
    </source>
</evidence>
<feature type="region of interest" description="Disordered" evidence="18">
    <location>
        <begin position="1"/>
        <end position="264"/>
    </location>
</feature>
<dbReference type="GO" id="GO:0005886">
    <property type="term" value="C:plasma membrane"/>
    <property type="evidence" value="ECO:0007669"/>
    <property type="project" value="UniProtKB-SubCell"/>
</dbReference>
<evidence type="ECO:0000256" key="8">
    <source>
        <dbReference type="ARBA" id="ARBA00023136"/>
    </source>
</evidence>
<evidence type="ECO:0000256" key="1">
    <source>
        <dbReference type="ARBA" id="ARBA00004401"/>
    </source>
</evidence>
<evidence type="ECO:0000256" key="9">
    <source>
        <dbReference type="ARBA" id="ARBA00023180"/>
    </source>
</evidence>
<dbReference type="OrthoDB" id="62120at2759"/>
<organism evidence="21 22">
    <name type="scientific">Penicillium canariense</name>
    <dbReference type="NCBI Taxonomy" id="189055"/>
    <lineage>
        <taxon>Eukaryota</taxon>
        <taxon>Fungi</taxon>
        <taxon>Dikarya</taxon>
        <taxon>Ascomycota</taxon>
        <taxon>Pezizomycotina</taxon>
        <taxon>Eurotiomycetes</taxon>
        <taxon>Eurotiomycetidae</taxon>
        <taxon>Eurotiales</taxon>
        <taxon>Aspergillaceae</taxon>
        <taxon>Penicillium</taxon>
    </lineage>
</organism>
<dbReference type="Pfam" id="PF00150">
    <property type="entry name" value="Cellulase"/>
    <property type="match status" value="1"/>
</dbReference>
<feature type="compositionally biased region" description="Low complexity" evidence="18">
    <location>
        <begin position="367"/>
        <end position="387"/>
    </location>
</feature>
<dbReference type="InterPro" id="IPR050386">
    <property type="entry name" value="Glycosyl_hydrolase_5"/>
</dbReference>
<name>A0A9W9LPU7_9EURO</name>
<reference evidence="21" key="1">
    <citation type="submission" date="2022-11" db="EMBL/GenBank/DDBJ databases">
        <authorList>
            <person name="Petersen C."/>
        </authorList>
    </citation>
    <scope>NUCLEOTIDE SEQUENCE</scope>
    <source>
        <strain evidence="21">IBT 26290</strain>
    </source>
</reference>
<dbReference type="Gene3D" id="3.20.20.80">
    <property type="entry name" value="Glycosidases"/>
    <property type="match status" value="1"/>
</dbReference>
<evidence type="ECO:0000256" key="19">
    <source>
        <dbReference type="SAM" id="Phobius"/>
    </source>
</evidence>
<keyword evidence="13" id="KW-0624">Polysaccharide degradation</keyword>
<keyword evidence="3" id="KW-1003">Cell membrane</keyword>
<dbReference type="InterPro" id="IPR017853">
    <property type="entry name" value="GH"/>
</dbReference>
<keyword evidence="4 19" id="KW-0812">Transmembrane</keyword>
<dbReference type="RefSeq" id="XP_056545027.1">
    <property type="nucleotide sequence ID" value="XM_056686285.1"/>
</dbReference>
<feature type="region of interest" description="Disordered" evidence="18">
    <location>
        <begin position="367"/>
        <end position="393"/>
    </location>
</feature>
<evidence type="ECO:0000313" key="21">
    <source>
        <dbReference type="EMBL" id="KAJ5168566.1"/>
    </source>
</evidence>
<dbReference type="Proteomes" id="UP001149163">
    <property type="component" value="Unassembled WGS sequence"/>
</dbReference>
<feature type="region of interest" description="Disordered" evidence="18">
    <location>
        <begin position="294"/>
        <end position="315"/>
    </location>
</feature>
<evidence type="ECO:0000256" key="2">
    <source>
        <dbReference type="ARBA" id="ARBA00005641"/>
    </source>
</evidence>
<dbReference type="GO" id="GO:0004338">
    <property type="term" value="F:glucan exo-1,3-beta-glucosidase activity"/>
    <property type="evidence" value="ECO:0007669"/>
    <property type="project" value="UniProtKB-EC"/>
</dbReference>
<keyword evidence="10" id="KW-0119">Carbohydrate metabolism</keyword>
<evidence type="ECO:0000256" key="4">
    <source>
        <dbReference type="ARBA" id="ARBA00022692"/>
    </source>
</evidence>
<feature type="compositionally biased region" description="Basic and acidic residues" evidence="18">
    <location>
        <begin position="128"/>
        <end position="180"/>
    </location>
</feature>
<dbReference type="SUPFAM" id="SSF51445">
    <property type="entry name" value="(Trans)glycosidases"/>
    <property type="match status" value="1"/>
</dbReference>
<sequence>MPGQSRSRDRHSGRERERDRTRERERERRRERDREREYIRGRYDEDDEGAASSPGQTRGKYRFRGEEGYDSYDNGDRDGSDEERRRRERRERRRQREREEERAYSDAVEGRRRERSKAKESPATSPIKKRDRERDRDGHRRRRDVEHEGSPTKDMRDRRHRVRGEESERERSRDVDAEARRQRRKAREREEKRDREWEREAAAVAAVASKHRSTESTNSASHLLDADAMARLASEHEQENPRGRSGDEEARRERRRQNTKKAALAGADLVEGRSRRQSGARVVSGAYLEEGRSSEMKMRRRGGGGPAMDEEWKREKGWDGRDEDVQPKWKFWASWSKKKRLVVGGIVTVLLLLAIIIPVAAVAAQKRSANSDSSSSSSGSGSPSNSNLDGISQDSIPSYAQGTVLDPFTWYETAGFNVTFTNDTVGGLYIMGLNSSWDDSARPNDNVPPLNEKFPYGSQPIRGVNIGGWLSLEPFIAPSLFEGYSTSVVDEWTLTEHLGSAAATTIEKHYATFLSESDFAEIQEAGLDHVRIPYSYWAVTTYDGDPYVAKISWRYLLRAIEYSRKYGLRVKLDLHGLPGSQNGWNHSGHQGAIDWIDGTNGTLNRQRSLEIHNQLSQFFAQDRYKNVVTIYGLVNEPLMLSLPTEQVLNWTQEAAELVRKNGVDATIVFHDGFLNLAKWDSMFKDHPDNMYLDTHQYTTFNTGEIALNHTAKIEIICSSWYSMIQSINSTSSGWGPTICGEWSQADTDCAEYLNNVGRGTRWEGSYDTSSSTAYCPTADAGTCSCNNANADVADYSAEYKSWLQTYAEAQMSAFETAQGWFYWTWRTESAAQWSYRTAWKNGFMPQKAYSPSFKCGDTVPDFSSLGLPEYY</sequence>
<feature type="compositionally biased region" description="Basic and acidic residues" evidence="18">
    <location>
        <begin position="187"/>
        <end position="201"/>
    </location>
</feature>
<evidence type="ECO:0000256" key="14">
    <source>
        <dbReference type="ARBA" id="ARBA00036824"/>
    </source>
</evidence>
<gene>
    <name evidence="21" type="ORF">N7482_004160</name>
</gene>
<evidence type="ECO:0000256" key="3">
    <source>
        <dbReference type="ARBA" id="ARBA00022475"/>
    </source>
</evidence>
<evidence type="ECO:0000256" key="5">
    <source>
        <dbReference type="ARBA" id="ARBA00022801"/>
    </source>
</evidence>
<keyword evidence="5" id="KW-0378">Hydrolase</keyword>
<comment type="similarity">
    <text evidence="2">Belongs to the glycosyl hydrolase 5 (cellulase A) family.</text>
</comment>
<comment type="catalytic activity">
    <reaction evidence="14">
        <text>Successive hydrolysis of beta-D-glucose units from the non-reducing ends of (1-&gt;3)-beta-D-glucans, releasing alpha-glucose.</text>
        <dbReference type="EC" id="3.2.1.58"/>
    </reaction>
</comment>
<keyword evidence="12" id="KW-0961">Cell wall biogenesis/degradation</keyword>
<proteinExistence type="inferred from homology"/>
<comment type="function">
    <text evidence="15">Glucosidase involved in the degradation of cellulosic biomass. Active on lichenan.</text>
</comment>
<dbReference type="GO" id="GO:0009251">
    <property type="term" value="P:glucan catabolic process"/>
    <property type="evidence" value="ECO:0007669"/>
    <property type="project" value="TreeGrafter"/>
</dbReference>
<evidence type="ECO:0000313" key="22">
    <source>
        <dbReference type="Proteomes" id="UP001149163"/>
    </source>
</evidence>
<evidence type="ECO:0000256" key="7">
    <source>
        <dbReference type="ARBA" id="ARBA00022989"/>
    </source>
</evidence>
<evidence type="ECO:0000256" key="16">
    <source>
        <dbReference type="ARBA" id="ARBA00038929"/>
    </source>
</evidence>
<feature type="domain" description="Glycoside hydrolase family 5" evidence="20">
    <location>
        <begin position="512"/>
        <end position="748"/>
    </location>
</feature>
<accession>A0A9W9LPU7</accession>
<evidence type="ECO:0000256" key="13">
    <source>
        <dbReference type="ARBA" id="ARBA00023326"/>
    </source>
</evidence>
<evidence type="ECO:0000256" key="10">
    <source>
        <dbReference type="ARBA" id="ARBA00023277"/>
    </source>
</evidence>
<protein>
    <recommendedName>
        <fullName evidence="16">glucan 1,3-beta-glucosidase</fullName>
        <ecNumber evidence="16">3.2.1.58</ecNumber>
    </recommendedName>
    <alternativeName>
        <fullName evidence="17">Exo-1,3-beta-glucanase D</fullName>
    </alternativeName>
</protein>
<dbReference type="PANTHER" id="PTHR31297:SF34">
    <property type="entry name" value="GLUCAN 1,3-BETA-GLUCOSIDASE 2"/>
    <property type="match status" value="1"/>
</dbReference>
<keyword evidence="6" id="KW-0735">Signal-anchor</keyword>
<dbReference type="GO" id="GO:0005576">
    <property type="term" value="C:extracellular region"/>
    <property type="evidence" value="ECO:0007669"/>
    <property type="project" value="TreeGrafter"/>
</dbReference>
<evidence type="ECO:0000256" key="18">
    <source>
        <dbReference type="SAM" id="MobiDB-lite"/>
    </source>
</evidence>
<feature type="compositionally biased region" description="Basic and acidic residues" evidence="18">
    <location>
        <begin position="94"/>
        <end position="120"/>
    </location>
</feature>
<keyword evidence="8 19" id="KW-0472">Membrane</keyword>
<evidence type="ECO:0000256" key="6">
    <source>
        <dbReference type="ARBA" id="ARBA00022968"/>
    </source>
</evidence>